<keyword evidence="2" id="KW-0732">Signal</keyword>
<keyword evidence="4" id="KW-1185">Reference proteome</keyword>
<feature type="non-terminal residue" evidence="3">
    <location>
        <position position="155"/>
    </location>
</feature>
<evidence type="ECO:0000313" key="3">
    <source>
        <dbReference type="EMBL" id="KAJ2844680.1"/>
    </source>
</evidence>
<feature type="signal peptide" evidence="2">
    <location>
        <begin position="1"/>
        <end position="20"/>
    </location>
</feature>
<evidence type="ECO:0000256" key="2">
    <source>
        <dbReference type="SAM" id="SignalP"/>
    </source>
</evidence>
<dbReference type="Proteomes" id="UP001139887">
    <property type="component" value="Unassembled WGS sequence"/>
</dbReference>
<gene>
    <name evidence="3" type="ORF">IWW36_005087</name>
</gene>
<dbReference type="EMBL" id="JANBUW010001011">
    <property type="protein sequence ID" value="KAJ2844680.1"/>
    <property type="molecule type" value="Genomic_DNA"/>
</dbReference>
<organism evidence="3 4">
    <name type="scientific">Coemansia brasiliensis</name>
    <dbReference type="NCBI Taxonomy" id="2650707"/>
    <lineage>
        <taxon>Eukaryota</taxon>
        <taxon>Fungi</taxon>
        <taxon>Fungi incertae sedis</taxon>
        <taxon>Zoopagomycota</taxon>
        <taxon>Kickxellomycotina</taxon>
        <taxon>Kickxellomycetes</taxon>
        <taxon>Kickxellales</taxon>
        <taxon>Kickxellaceae</taxon>
        <taxon>Coemansia</taxon>
    </lineage>
</organism>
<feature type="chain" id="PRO_5040769913" evidence="2">
    <location>
        <begin position="21"/>
        <end position="155"/>
    </location>
</feature>
<sequence>MHLKTLSVVALAAFCNYARGEDLLEAAATATDLQSLESAMSSDWASLYYQINLNLESISRMGEPEDYEAAVSLYGTDRIPASYIPTWPAGFQSRAEELHQRTASSTDKESSEASESDSETDESSEESTTSGATQNSWALSQVAGTLVAVSIVLSV</sequence>
<protein>
    <submittedName>
        <fullName evidence="3">Uncharacterized protein</fullName>
    </submittedName>
</protein>
<evidence type="ECO:0000313" key="4">
    <source>
        <dbReference type="Proteomes" id="UP001139887"/>
    </source>
</evidence>
<accession>A0A9W8LY71</accession>
<evidence type="ECO:0000256" key="1">
    <source>
        <dbReference type="SAM" id="MobiDB-lite"/>
    </source>
</evidence>
<comment type="caution">
    <text evidence="3">The sequence shown here is derived from an EMBL/GenBank/DDBJ whole genome shotgun (WGS) entry which is preliminary data.</text>
</comment>
<feature type="region of interest" description="Disordered" evidence="1">
    <location>
        <begin position="95"/>
        <end position="135"/>
    </location>
</feature>
<proteinExistence type="predicted"/>
<feature type="compositionally biased region" description="Basic and acidic residues" evidence="1">
    <location>
        <begin position="95"/>
        <end position="111"/>
    </location>
</feature>
<reference evidence="3" key="1">
    <citation type="submission" date="2022-07" db="EMBL/GenBank/DDBJ databases">
        <title>Phylogenomic reconstructions and comparative analyses of Kickxellomycotina fungi.</title>
        <authorList>
            <person name="Reynolds N.K."/>
            <person name="Stajich J.E."/>
            <person name="Barry K."/>
            <person name="Grigoriev I.V."/>
            <person name="Crous P."/>
            <person name="Smith M.E."/>
        </authorList>
    </citation>
    <scope>NUCLEOTIDE SEQUENCE</scope>
    <source>
        <strain evidence="3">NRRL 1566</strain>
    </source>
</reference>
<dbReference type="AlphaFoldDB" id="A0A9W8LY71"/>
<feature type="compositionally biased region" description="Acidic residues" evidence="1">
    <location>
        <begin position="112"/>
        <end position="125"/>
    </location>
</feature>
<dbReference type="OrthoDB" id="5589248at2759"/>
<name>A0A9W8LY71_9FUNG</name>